<dbReference type="EMBL" id="ADBF01000002">
    <property type="protein sequence ID" value="EFE51080.1"/>
    <property type="molecule type" value="Genomic_DNA"/>
</dbReference>
<accession>D4DLX7</accession>
<name>D4DLX7_NEIEG</name>
<dbReference type="Proteomes" id="UP000005536">
    <property type="component" value="Unassembled WGS sequence"/>
</dbReference>
<protein>
    <submittedName>
        <fullName evidence="1">Uncharacterized protein</fullName>
    </submittedName>
</protein>
<evidence type="ECO:0000313" key="2">
    <source>
        <dbReference type="Proteomes" id="UP000005536"/>
    </source>
</evidence>
<evidence type="ECO:0000313" key="1">
    <source>
        <dbReference type="EMBL" id="EFE51080.1"/>
    </source>
</evidence>
<comment type="caution">
    <text evidence="1">The sequence shown here is derived from an EMBL/GenBank/DDBJ whole genome shotgun (WGS) entry which is preliminary data.</text>
</comment>
<organism evidence="1 2">
    <name type="scientific">Neisseria elongata subsp. glycolytica ATCC 29315</name>
    <dbReference type="NCBI Taxonomy" id="546263"/>
    <lineage>
        <taxon>Bacteria</taxon>
        <taxon>Pseudomonadati</taxon>
        <taxon>Pseudomonadota</taxon>
        <taxon>Betaproteobacteria</taxon>
        <taxon>Neisseriales</taxon>
        <taxon>Neisseriaceae</taxon>
        <taxon>Neisseria</taxon>
    </lineage>
</organism>
<dbReference type="AlphaFoldDB" id="D4DLX7"/>
<gene>
    <name evidence="1" type="ORF">NEIELOOT_00037</name>
</gene>
<sequence length="41" mass="4830">MQESFTEMKCRKGRLKCFFQTAFLCCPDSPAALQVEFFQDF</sequence>
<reference evidence="1 2" key="1">
    <citation type="submission" date="2010-02" db="EMBL/GenBank/DDBJ databases">
        <authorList>
            <person name="Weinstock G."/>
            <person name="Sodergren E."/>
            <person name="Clifton S."/>
            <person name="Fulton L."/>
            <person name="Fulton B."/>
            <person name="Courtney L."/>
            <person name="Fronick C."/>
            <person name="Harrison M."/>
            <person name="Strong C."/>
            <person name="Farmer C."/>
            <person name="Delahaunty K."/>
            <person name="Markovic C."/>
            <person name="Hall O."/>
            <person name="Minx P."/>
            <person name="Tomlinson C."/>
            <person name="Mitreva M."/>
            <person name="Nelson J."/>
            <person name="Hou S."/>
            <person name="Wollam A."/>
            <person name="Pepin K.H."/>
            <person name="Johnson M."/>
            <person name="Bhonagiri V."/>
            <person name="Zhang X."/>
            <person name="Suruliraj S."/>
            <person name="Warren W."/>
            <person name="Chinwalla A."/>
            <person name="Mardis E.R."/>
            <person name="Wilson R.K."/>
        </authorList>
    </citation>
    <scope>NUCLEOTIDE SEQUENCE [LARGE SCALE GENOMIC DNA]</scope>
    <source>
        <strain evidence="1 2">ATCC 29315</strain>
    </source>
</reference>
<proteinExistence type="predicted"/>